<dbReference type="GO" id="GO:0005543">
    <property type="term" value="F:phospholipid binding"/>
    <property type="evidence" value="ECO:0007669"/>
    <property type="project" value="TreeGrafter"/>
</dbReference>
<dbReference type="SUPFAM" id="SSF49777">
    <property type="entry name" value="PEBP-like"/>
    <property type="match status" value="1"/>
</dbReference>
<evidence type="ECO:0000313" key="1">
    <source>
        <dbReference type="EMBL" id="KAF5333686.1"/>
    </source>
</evidence>
<dbReference type="GO" id="GO:0030162">
    <property type="term" value="P:regulation of proteolysis"/>
    <property type="evidence" value="ECO:0007669"/>
    <property type="project" value="TreeGrafter"/>
</dbReference>
<keyword evidence="2" id="KW-1185">Reference proteome</keyword>
<protein>
    <recommendedName>
        <fullName evidence="3">PEBP-like protein</fullName>
    </recommendedName>
</protein>
<dbReference type="GO" id="GO:0046578">
    <property type="term" value="P:regulation of Ras protein signal transduction"/>
    <property type="evidence" value="ECO:0007669"/>
    <property type="project" value="TreeGrafter"/>
</dbReference>
<accession>A0A8H5FEC4</accession>
<evidence type="ECO:0008006" key="3">
    <source>
        <dbReference type="Google" id="ProtNLM"/>
    </source>
</evidence>
<dbReference type="InterPro" id="IPR036610">
    <property type="entry name" value="PEBP-like_sf"/>
</dbReference>
<evidence type="ECO:0000313" key="2">
    <source>
        <dbReference type="Proteomes" id="UP000541558"/>
    </source>
</evidence>
<dbReference type="Pfam" id="PF01161">
    <property type="entry name" value="PBP"/>
    <property type="match status" value="1"/>
</dbReference>
<dbReference type="PANTHER" id="PTHR11362:SF78">
    <property type="entry name" value="PROTEASE INHIBITOR"/>
    <property type="match status" value="1"/>
</dbReference>
<dbReference type="AlphaFoldDB" id="A0A8H5FEC4"/>
<dbReference type="GO" id="GO:0030414">
    <property type="term" value="F:peptidase inhibitor activity"/>
    <property type="evidence" value="ECO:0007669"/>
    <property type="project" value="TreeGrafter"/>
</dbReference>
<proteinExistence type="predicted"/>
<dbReference type="InterPro" id="IPR035810">
    <property type="entry name" value="PEBP_euk"/>
</dbReference>
<name>A0A8H5FEC4_9AGAR</name>
<dbReference type="Proteomes" id="UP000541558">
    <property type="component" value="Unassembled WGS sequence"/>
</dbReference>
<gene>
    <name evidence="1" type="ORF">D9611_002551</name>
</gene>
<comment type="caution">
    <text evidence="1">The sequence shown here is derived from an EMBL/GenBank/DDBJ whole genome shotgun (WGS) entry which is preliminary data.</text>
</comment>
<organism evidence="1 2">
    <name type="scientific">Ephemerocybe angulata</name>
    <dbReference type="NCBI Taxonomy" id="980116"/>
    <lineage>
        <taxon>Eukaryota</taxon>
        <taxon>Fungi</taxon>
        <taxon>Dikarya</taxon>
        <taxon>Basidiomycota</taxon>
        <taxon>Agaricomycotina</taxon>
        <taxon>Agaricomycetes</taxon>
        <taxon>Agaricomycetidae</taxon>
        <taxon>Agaricales</taxon>
        <taxon>Agaricineae</taxon>
        <taxon>Psathyrellaceae</taxon>
        <taxon>Ephemerocybe</taxon>
    </lineage>
</organism>
<sequence length="301" mass="32464">MADETTRCPFKRRQLKDWQPPLPCNPMRSSVVLTSFCLVSSVLSQSISELLGNVTRAFPNYNVVPDVVSEFNPSAYVNMMFTDAQTGRSVTPGSGQELTMTQTEHAPEFSLLAMNGTSDPRAFGPLVLILVDPDAPTPQNTSYASIIHFLGGNFTLGPSGTMLTNGTEAFWRYWYPLPEAGSDPHRYILLVYPQPSNFDLEVANFFASADDSPPWGVRSRFNVSSVANQLHLGEPIAGNFFLVRSNTTVIATSTATQPSSTISRAPPTLTPLSGAGGIADDAASAMKILGLSMATLFFALV</sequence>
<reference evidence="1 2" key="1">
    <citation type="journal article" date="2020" name="ISME J.">
        <title>Uncovering the hidden diversity of litter-decomposition mechanisms in mushroom-forming fungi.</title>
        <authorList>
            <person name="Floudas D."/>
            <person name="Bentzer J."/>
            <person name="Ahren D."/>
            <person name="Johansson T."/>
            <person name="Persson P."/>
            <person name="Tunlid A."/>
        </authorList>
    </citation>
    <scope>NUCLEOTIDE SEQUENCE [LARGE SCALE GENOMIC DNA]</scope>
    <source>
        <strain evidence="1 2">CBS 175.51</strain>
    </source>
</reference>
<dbReference type="InterPro" id="IPR008914">
    <property type="entry name" value="PEBP"/>
</dbReference>
<dbReference type="CDD" id="cd00866">
    <property type="entry name" value="PEBP_euk"/>
    <property type="match status" value="1"/>
</dbReference>
<dbReference type="Gene3D" id="3.90.280.10">
    <property type="entry name" value="PEBP-like"/>
    <property type="match status" value="1"/>
</dbReference>
<dbReference type="PANTHER" id="PTHR11362">
    <property type="entry name" value="PHOSPHATIDYLETHANOLAMINE-BINDING PROTEIN"/>
    <property type="match status" value="1"/>
</dbReference>
<dbReference type="EMBL" id="JAACJK010000109">
    <property type="protein sequence ID" value="KAF5333686.1"/>
    <property type="molecule type" value="Genomic_DNA"/>
</dbReference>
<dbReference type="OrthoDB" id="275748at2759"/>